<proteinExistence type="predicted"/>
<dbReference type="SMART" id="SM00353">
    <property type="entry name" value="HLH"/>
    <property type="match status" value="1"/>
</dbReference>
<evidence type="ECO:0000259" key="4">
    <source>
        <dbReference type="PROSITE" id="PS50888"/>
    </source>
</evidence>
<feature type="compositionally biased region" description="Low complexity" evidence="3">
    <location>
        <begin position="184"/>
        <end position="202"/>
    </location>
</feature>
<dbReference type="GO" id="GO:0046983">
    <property type="term" value="F:protein dimerization activity"/>
    <property type="evidence" value="ECO:0007669"/>
    <property type="project" value="InterPro"/>
</dbReference>
<feature type="compositionally biased region" description="Polar residues" evidence="3">
    <location>
        <begin position="233"/>
        <end position="242"/>
    </location>
</feature>
<dbReference type="EMBL" id="MCGE01000001">
    <property type="protein sequence ID" value="ORZ25481.1"/>
    <property type="molecule type" value="Genomic_DNA"/>
</dbReference>
<dbReference type="Proteomes" id="UP000193560">
    <property type="component" value="Unassembled WGS sequence"/>
</dbReference>
<feature type="domain" description="BHLH" evidence="4">
    <location>
        <begin position="460"/>
        <end position="511"/>
    </location>
</feature>
<dbReference type="PANTHER" id="PTHR10328:SF15">
    <property type="entry name" value="BHLH TRANSCRIPTION FACTOR"/>
    <property type="match status" value="1"/>
</dbReference>
<feature type="compositionally biased region" description="Gly residues" evidence="3">
    <location>
        <begin position="280"/>
        <end position="291"/>
    </location>
</feature>
<dbReference type="GO" id="GO:0090575">
    <property type="term" value="C:RNA polymerase II transcription regulator complex"/>
    <property type="evidence" value="ECO:0007669"/>
    <property type="project" value="TreeGrafter"/>
</dbReference>
<feature type="region of interest" description="Disordered" evidence="3">
    <location>
        <begin position="1"/>
        <end position="346"/>
    </location>
</feature>
<dbReference type="OrthoDB" id="8964853at2759"/>
<dbReference type="PANTHER" id="PTHR10328">
    <property type="entry name" value="PROTEIN MAX MYC-ASSOCIATED FACTOR X"/>
    <property type="match status" value="1"/>
</dbReference>
<keyword evidence="6" id="KW-1185">Reference proteome</keyword>
<feature type="compositionally biased region" description="Basic residues" evidence="3">
    <location>
        <begin position="384"/>
        <end position="405"/>
    </location>
</feature>
<dbReference type="InterPro" id="IPR011598">
    <property type="entry name" value="bHLH_dom"/>
</dbReference>
<accession>A0A1X2J105</accession>
<feature type="compositionally biased region" description="Low complexity" evidence="3">
    <location>
        <begin position="37"/>
        <end position="64"/>
    </location>
</feature>
<feature type="compositionally biased region" description="Acidic residues" evidence="3">
    <location>
        <begin position="1"/>
        <end position="11"/>
    </location>
</feature>
<dbReference type="STRING" id="90262.A0A1X2J105"/>
<dbReference type="SUPFAM" id="SSF47459">
    <property type="entry name" value="HLH, helix-loop-helix DNA-binding domain"/>
    <property type="match status" value="1"/>
</dbReference>
<evidence type="ECO:0000256" key="3">
    <source>
        <dbReference type="SAM" id="MobiDB-lite"/>
    </source>
</evidence>
<feature type="compositionally biased region" description="Low complexity" evidence="3">
    <location>
        <begin position="91"/>
        <end position="106"/>
    </location>
</feature>
<evidence type="ECO:0000256" key="1">
    <source>
        <dbReference type="ARBA" id="ARBA00023125"/>
    </source>
</evidence>
<evidence type="ECO:0000313" key="5">
    <source>
        <dbReference type="EMBL" id="ORZ25481.1"/>
    </source>
</evidence>
<feature type="compositionally biased region" description="Basic and acidic residues" evidence="3">
    <location>
        <begin position="170"/>
        <end position="183"/>
    </location>
</feature>
<feature type="compositionally biased region" description="Low complexity" evidence="3">
    <location>
        <begin position="326"/>
        <end position="335"/>
    </location>
</feature>
<evidence type="ECO:0000313" key="6">
    <source>
        <dbReference type="Proteomes" id="UP000193560"/>
    </source>
</evidence>
<gene>
    <name evidence="5" type="ORF">BCR42DRAFT_400254</name>
</gene>
<dbReference type="GO" id="GO:0003700">
    <property type="term" value="F:DNA-binding transcription factor activity"/>
    <property type="evidence" value="ECO:0007669"/>
    <property type="project" value="TreeGrafter"/>
</dbReference>
<dbReference type="GO" id="GO:0003677">
    <property type="term" value="F:DNA binding"/>
    <property type="evidence" value="ECO:0007669"/>
    <property type="project" value="UniProtKB-KW"/>
</dbReference>
<dbReference type="GO" id="GO:0045944">
    <property type="term" value="P:positive regulation of transcription by RNA polymerase II"/>
    <property type="evidence" value="ECO:0007669"/>
    <property type="project" value="TreeGrafter"/>
</dbReference>
<comment type="caution">
    <text evidence="5">The sequence shown here is derived from an EMBL/GenBank/DDBJ whole genome shotgun (WGS) entry which is preliminary data.</text>
</comment>
<name>A0A1X2J105_9FUNG</name>
<keyword evidence="1" id="KW-0238">DNA-binding</keyword>
<keyword evidence="2" id="KW-0539">Nucleus</keyword>
<dbReference type="Gene3D" id="4.10.280.10">
    <property type="entry name" value="Helix-loop-helix DNA-binding domain"/>
    <property type="match status" value="1"/>
</dbReference>
<sequence length="545" mass="60178">MMIDEPYETEDIPPLSTCATDKPQLPSINNMQPYSPIPHSHSHTTATATTNTTPTTSHHGPPASEEYLRHRMSDMSMTSQPSAVGGGGASMGRSSSNSNNHTHSMSPANGPVASNNLSPLEPSHYDANSLTSSMSRRGSMVTNNQQNDYRRPSITELNSLPLPTASASASRRESVATEYDYHSSRSPSPSPFKQQQQQYHQQRSLDSDYHSNQGPPPSYDPFYRRHSIATAEPTYSSSSRLPSKQRPFRFPATIHESPNGAYSAPSSPPETIPPTAIDGHAGGEGGGGGANGSSDLGTLKHLRTHGMRHGASDHQANHYTTSSPYQQQQQQQQQQRLHHGHPYASGYSRRRSILNDEDTPSLARRASMPVVTMGRAPASSGILHHPHAPTPPHHHPSPLHHHHQKLASSNLGNDSHYRDTSATSNPNTAPTTTTATTSADDDDDQDKARKSETPYSRSPELRVSHKLAERKRRKEMKELFDELRDSLPVEKNMKTSKWEILSKAVEYISALKRRDFEKENEVNSLRHELAMIKRERSGNYGTLPY</sequence>
<dbReference type="InterPro" id="IPR036638">
    <property type="entry name" value="HLH_DNA-bd_sf"/>
</dbReference>
<organism evidence="5 6">
    <name type="scientific">Absidia repens</name>
    <dbReference type="NCBI Taxonomy" id="90262"/>
    <lineage>
        <taxon>Eukaryota</taxon>
        <taxon>Fungi</taxon>
        <taxon>Fungi incertae sedis</taxon>
        <taxon>Mucoromycota</taxon>
        <taxon>Mucoromycotina</taxon>
        <taxon>Mucoromycetes</taxon>
        <taxon>Mucorales</taxon>
        <taxon>Cunninghamellaceae</taxon>
        <taxon>Absidia</taxon>
    </lineage>
</organism>
<reference evidence="5 6" key="1">
    <citation type="submission" date="2016-07" db="EMBL/GenBank/DDBJ databases">
        <title>Pervasive Adenine N6-methylation of Active Genes in Fungi.</title>
        <authorList>
            <consortium name="DOE Joint Genome Institute"/>
            <person name="Mondo S.J."/>
            <person name="Dannebaum R.O."/>
            <person name="Kuo R.C."/>
            <person name="Labutti K."/>
            <person name="Haridas S."/>
            <person name="Kuo A."/>
            <person name="Salamov A."/>
            <person name="Ahrendt S.R."/>
            <person name="Lipzen A."/>
            <person name="Sullivan W."/>
            <person name="Andreopoulos W.B."/>
            <person name="Clum A."/>
            <person name="Lindquist E."/>
            <person name="Daum C."/>
            <person name="Ramamoorthy G.K."/>
            <person name="Gryganskyi A."/>
            <person name="Culley D."/>
            <person name="Magnuson J.K."/>
            <person name="James T.Y."/>
            <person name="O'Malley M.A."/>
            <person name="Stajich J.E."/>
            <person name="Spatafora J.W."/>
            <person name="Visel A."/>
            <person name="Grigoriev I.V."/>
        </authorList>
    </citation>
    <scope>NUCLEOTIDE SEQUENCE [LARGE SCALE GENOMIC DNA]</scope>
    <source>
        <strain evidence="5 6">NRRL 1336</strain>
    </source>
</reference>
<feature type="region of interest" description="Disordered" evidence="3">
    <location>
        <begin position="377"/>
        <end position="465"/>
    </location>
</feature>
<evidence type="ECO:0000256" key="2">
    <source>
        <dbReference type="ARBA" id="ARBA00023242"/>
    </source>
</evidence>
<feature type="compositionally biased region" description="Low complexity" evidence="3">
    <location>
        <begin position="420"/>
        <end position="438"/>
    </location>
</feature>
<protein>
    <recommendedName>
        <fullName evidence="4">BHLH domain-containing protein</fullName>
    </recommendedName>
</protein>
<dbReference type="Pfam" id="PF00010">
    <property type="entry name" value="HLH"/>
    <property type="match status" value="1"/>
</dbReference>
<dbReference type="PROSITE" id="PS50888">
    <property type="entry name" value="BHLH"/>
    <property type="match status" value="1"/>
</dbReference>
<dbReference type="AlphaFoldDB" id="A0A1X2J105"/>
<feature type="compositionally biased region" description="Polar residues" evidence="3">
    <location>
        <begin position="126"/>
        <end position="147"/>
    </location>
</feature>